<dbReference type="NCBIfam" id="TIGR01845">
    <property type="entry name" value="outer_NodT"/>
    <property type="match status" value="1"/>
</dbReference>
<keyword evidence="2" id="KW-0564">Palmitate</keyword>
<dbReference type="Pfam" id="PF02321">
    <property type="entry name" value="OEP"/>
    <property type="match status" value="2"/>
</dbReference>
<dbReference type="SUPFAM" id="SSF56954">
    <property type="entry name" value="Outer membrane efflux proteins (OEP)"/>
    <property type="match status" value="1"/>
</dbReference>
<accession>A0ABZ3H7G6</accession>
<gene>
    <name evidence="3" type="ORF">WCY31_07965</name>
</gene>
<dbReference type="InterPro" id="IPR003423">
    <property type="entry name" value="OMP_efflux"/>
</dbReference>
<dbReference type="RefSeq" id="WP_345971996.1">
    <property type="nucleotide sequence ID" value="NZ_CP147920.1"/>
</dbReference>
<keyword evidence="2" id="KW-1134">Transmembrane beta strand</keyword>
<feature type="chain" id="PRO_5044973900" evidence="2">
    <location>
        <begin position="23"/>
        <end position="467"/>
    </location>
</feature>
<evidence type="ECO:0000313" key="4">
    <source>
        <dbReference type="Proteomes" id="UP001447842"/>
    </source>
</evidence>
<evidence type="ECO:0000313" key="3">
    <source>
        <dbReference type="EMBL" id="XAU14191.1"/>
    </source>
</evidence>
<sequence>MHANKLLSLAAALWLLGGCSMAPKLTVTPPELPAQSTASADANASTIGATWWEAFNDETLNLLVTEALRNNDDLKIAASRVAQAAASLGYSRAERYPTLDGGASAYRQKTSGETLSPFSGFIYNSFDLSVTAAYELDFWGKYKNLEAAARGELIATDADRETVRIGLIAGVSELYFNLVSLRRQITVTEETVQAYKESYEYRARQFQHGAIDELTLQQSHALYATAKVSLAGLREEHALAENAMGILLGRSPKGLLEAAYDTASALPEPQPVPADLTSGLLERRPDILAAESRLRTANATIGVAKAAYFPTISLTGTAGYSSSELDNLLNASAQMWGLGAALYVPLFDFGRIENSVNEAEAKKDEAVMVYAQTVKVAFKEVYDALAKIRAADEKLAAQEEANRAYEKVLSLSQRRFDSGYGTYLEVIDAKRALLASRLNLVQLGAARITNQISLYKALGGGWKRERP</sequence>
<dbReference type="PANTHER" id="PTHR30203:SF32">
    <property type="entry name" value="CATION EFFLUX SYSTEM PROTEIN CUSC"/>
    <property type="match status" value="1"/>
</dbReference>
<dbReference type="EMBL" id="CP147920">
    <property type="protein sequence ID" value="XAU14191.1"/>
    <property type="molecule type" value="Genomic_DNA"/>
</dbReference>
<keyword evidence="2" id="KW-0449">Lipoprotein</keyword>
<dbReference type="InterPro" id="IPR010131">
    <property type="entry name" value="MdtP/NodT-like"/>
</dbReference>
<dbReference type="Gene3D" id="1.20.1600.10">
    <property type="entry name" value="Outer membrane efflux proteins (OEP)"/>
    <property type="match status" value="1"/>
</dbReference>
<dbReference type="Gene3D" id="2.20.200.10">
    <property type="entry name" value="Outer membrane efflux proteins (OEP)"/>
    <property type="match status" value="1"/>
</dbReference>
<evidence type="ECO:0000256" key="2">
    <source>
        <dbReference type="RuleBase" id="RU362097"/>
    </source>
</evidence>
<protein>
    <submittedName>
        <fullName evidence="3">Efflux transporter outer membrane subunit</fullName>
    </submittedName>
</protein>
<dbReference type="Proteomes" id="UP001447842">
    <property type="component" value="Chromosome"/>
</dbReference>
<organism evidence="3 4">
    <name type="scientific">Sulfurimonas diazotrophicus</name>
    <dbReference type="NCBI Taxonomy" id="3131939"/>
    <lineage>
        <taxon>Bacteria</taxon>
        <taxon>Pseudomonadati</taxon>
        <taxon>Campylobacterota</taxon>
        <taxon>Epsilonproteobacteria</taxon>
        <taxon>Campylobacterales</taxon>
        <taxon>Sulfurimonadaceae</taxon>
        <taxon>Sulfurimonas</taxon>
    </lineage>
</organism>
<evidence type="ECO:0000256" key="1">
    <source>
        <dbReference type="ARBA" id="ARBA00007613"/>
    </source>
</evidence>
<keyword evidence="2" id="KW-0732">Signal</keyword>
<keyword evidence="2" id="KW-0472">Membrane</keyword>
<dbReference type="PANTHER" id="PTHR30203">
    <property type="entry name" value="OUTER MEMBRANE CATION EFFLUX PROTEIN"/>
    <property type="match status" value="1"/>
</dbReference>
<name>A0ABZ3H7G6_9BACT</name>
<comment type="subcellular location">
    <subcellularLocation>
        <location evidence="2">Cell membrane</location>
        <topology evidence="2">Lipid-anchor</topology>
    </subcellularLocation>
</comment>
<comment type="similarity">
    <text evidence="1 2">Belongs to the outer membrane factor (OMF) (TC 1.B.17) family.</text>
</comment>
<reference evidence="3 4" key="1">
    <citation type="submission" date="2024-03" db="EMBL/GenBank/DDBJ databases">
        <title>Sulfurimonas sp. HSL3-1.</title>
        <authorList>
            <person name="Wang S."/>
        </authorList>
    </citation>
    <scope>NUCLEOTIDE SEQUENCE [LARGE SCALE GENOMIC DNA]</scope>
    <source>
        <strain evidence="3 4">HSL3-1</strain>
    </source>
</reference>
<proteinExistence type="inferred from homology"/>
<keyword evidence="2" id="KW-0812">Transmembrane</keyword>
<dbReference type="PROSITE" id="PS51257">
    <property type="entry name" value="PROKAR_LIPOPROTEIN"/>
    <property type="match status" value="1"/>
</dbReference>
<keyword evidence="4" id="KW-1185">Reference proteome</keyword>
<feature type="signal peptide" evidence="2">
    <location>
        <begin position="1"/>
        <end position="22"/>
    </location>
</feature>